<dbReference type="SUPFAM" id="SSF53795">
    <property type="entry name" value="PEP carboxykinase-like"/>
    <property type="match status" value="1"/>
</dbReference>
<organism evidence="1 2">
    <name type="scientific">Candidatus Woesebacteria bacterium GW2011_GWE1_45_18</name>
    <dbReference type="NCBI Taxonomy" id="1618598"/>
    <lineage>
        <taxon>Bacteria</taxon>
        <taxon>Candidatus Woeseibacteriota</taxon>
    </lineage>
</organism>
<dbReference type="Proteomes" id="UP000034086">
    <property type="component" value="Unassembled WGS sequence"/>
</dbReference>
<name>A0A0G1M770_9BACT</name>
<comment type="caution">
    <text evidence="1">The sequence shown here is derived from an EMBL/GenBank/DDBJ whole genome shotgun (WGS) entry which is preliminary data.</text>
</comment>
<protein>
    <submittedName>
        <fullName evidence="1">Uncharacterized protein</fullName>
    </submittedName>
</protein>
<evidence type="ECO:0000313" key="2">
    <source>
        <dbReference type="Proteomes" id="UP000034086"/>
    </source>
</evidence>
<dbReference type="EMBL" id="LCKQ01000003">
    <property type="protein sequence ID" value="KKU04134.1"/>
    <property type="molecule type" value="Genomic_DNA"/>
</dbReference>
<sequence length="274" mass="31789">MIMPKMKKNNSKNDYFLEVGNFVIKIELFPTENIIIKNLLRREIEKVWGGGKFLSKRAKASDWIIRIFPAEKGTKIIHQKFSGESYILTYKRNGRKFTTFYHVSFYSLQMFVKEILDSLLANDGFILHASSVIDKMGVAHVFLAPREGGKSTIGKLLGKRGFSRLSDDNLITRKLKSAWNFFSPPFVEKDLLPLKKEAEKARIYFLKKSKKAQLTPLKNRKKILKKVLQNVWVNRGVFEKAKLKNIMDFASNNNFYLLKSTLNVNEMQKIINEN</sequence>
<proteinExistence type="predicted"/>
<dbReference type="AlphaFoldDB" id="A0A0G1M770"/>
<evidence type="ECO:0000313" key="1">
    <source>
        <dbReference type="EMBL" id="KKU04134.1"/>
    </source>
</evidence>
<gene>
    <name evidence="1" type="ORF">UX03_C0003G0021</name>
</gene>
<accession>A0A0G1M770</accession>
<reference evidence="1 2" key="1">
    <citation type="journal article" date="2015" name="Nature">
        <title>rRNA introns, odd ribosomes, and small enigmatic genomes across a large radiation of phyla.</title>
        <authorList>
            <person name="Brown C.T."/>
            <person name="Hug L.A."/>
            <person name="Thomas B.C."/>
            <person name="Sharon I."/>
            <person name="Castelle C.J."/>
            <person name="Singh A."/>
            <person name="Wilkins M.J."/>
            <person name="Williams K.H."/>
            <person name="Banfield J.F."/>
        </authorList>
    </citation>
    <scope>NUCLEOTIDE SEQUENCE [LARGE SCALE GENOMIC DNA]</scope>
</reference>